<proteinExistence type="predicted"/>
<sequence length="276" mass="30997">MRCGKALFALRCSVHKDLIEHIRDLEKPKEVWETLEKLFKKKKKSRLQMLENELANTTQGWVNQPTIVELENLLMNQEALVMPMAEFSISDKDEALFLKIKIVSVESGSKRISRNKVTKLGKGNAGTFKMEGKEEEKGHLQDWDTCLSATTLDASESIKVPVLTSIDKDNMGEGLAAISYEKDWIIDLGCSHHLTGDSSLFSQWNEYKGNKAIVTADNTIHPMVDEGCVKEKATEQETDVVTLNSVYHVSDMTKKLVSVSQISKSGKYVLLVQIMC</sequence>
<dbReference type="Proteomes" id="UP001188597">
    <property type="component" value="Unassembled WGS sequence"/>
</dbReference>
<comment type="caution">
    <text evidence="2">The sequence shown here is derived from an EMBL/GenBank/DDBJ whole genome shotgun (WGS) entry which is preliminary data.</text>
</comment>
<dbReference type="AlphaFoldDB" id="A0AA89AWY7"/>
<feature type="domain" description="Retrovirus-related Pol polyprotein from transposon TNT 1-94-like beta-barrel" evidence="1">
    <location>
        <begin position="184"/>
        <end position="266"/>
    </location>
</feature>
<keyword evidence="3" id="KW-1185">Reference proteome</keyword>
<gene>
    <name evidence="2" type="ORF">RJ639_007420</name>
</gene>
<dbReference type="InterPro" id="IPR054722">
    <property type="entry name" value="PolX-like_BBD"/>
</dbReference>
<name>A0AA89AWY7_9ASTE</name>
<organism evidence="2 3">
    <name type="scientific">Escallonia herrerae</name>
    <dbReference type="NCBI Taxonomy" id="1293975"/>
    <lineage>
        <taxon>Eukaryota</taxon>
        <taxon>Viridiplantae</taxon>
        <taxon>Streptophyta</taxon>
        <taxon>Embryophyta</taxon>
        <taxon>Tracheophyta</taxon>
        <taxon>Spermatophyta</taxon>
        <taxon>Magnoliopsida</taxon>
        <taxon>eudicotyledons</taxon>
        <taxon>Gunneridae</taxon>
        <taxon>Pentapetalae</taxon>
        <taxon>asterids</taxon>
        <taxon>campanulids</taxon>
        <taxon>Escalloniales</taxon>
        <taxon>Escalloniaceae</taxon>
        <taxon>Escallonia</taxon>
    </lineage>
</organism>
<reference evidence="2" key="1">
    <citation type="submission" date="2022-12" db="EMBL/GenBank/DDBJ databases">
        <title>Draft genome assemblies for two species of Escallonia (Escalloniales).</title>
        <authorList>
            <person name="Chanderbali A."/>
            <person name="Dervinis C."/>
            <person name="Anghel I."/>
            <person name="Soltis D."/>
            <person name="Soltis P."/>
            <person name="Zapata F."/>
        </authorList>
    </citation>
    <scope>NUCLEOTIDE SEQUENCE</scope>
    <source>
        <strain evidence="2">UCBG64.0493</strain>
        <tissue evidence="2">Leaf</tissue>
    </source>
</reference>
<evidence type="ECO:0000259" key="1">
    <source>
        <dbReference type="Pfam" id="PF22936"/>
    </source>
</evidence>
<evidence type="ECO:0000313" key="3">
    <source>
        <dbReference type="Proteomes" id="UP001188597"/>
    </source>
</evidence>
<protein>
    <recommendedName>
        <fullName evidence="1">Retrovirus-related Pol polyprotein from transposon TNT 1-94-like beta-barrel domain-containing protein</fullName>
    </recommendedName>
</protein>
<evidence type="ECO:0000313" key="2">
    <source>
        <dbReference type="EMBL" id="KAK3017548.1"/>
    </source>
</evidence>
<accession>A0AA89AWY7</accession>
<dbReference type="EMBL" id="JAVXUP010000995">
    <property type="protein sequence ID" value="KAK3017548.1"/>
    <property type="molecule type" value="Genomic_DNA"/>
</dbReference>
<dbReference type="Pfam" id="PF22936">
    <property type="entry name" value="Pol_BBD"/>
    <property type="match status" value="1"/>
</dbReference>